<feature type="transmembrane region" description="Helical" evidence="1">
    <location>
        <begin position="15"/>
        <end position="39"/>
    </location>
</feature>
<gene>
    <name evidence="2" type="ORF">GDS87_10905</name>
</gene>
<evidence type="ECO:0000313" key="2">
    <source>
        <dbReference type="EMBL" id="QGG51437.1"/>
    </source>
</evidence>
<sequence length="208" mass="24547">MYKEITKTKLEKINFYSLIILSCVIFFLLYFTICVFIHTKYIDDYPIILLGTTFVFLTPPILTILSTYILTLIVFNKHYINKRELSKRRDILAHLSVFTTILINTIGKFYSPDGNNIETEGYNWFLEQTFDFINATIQDVNYVYTLPIIFSMLTLILLALENTKFITRRKRKIMSYPHSYPSINPSDIERAKQIVNEIDTLRKISIRK</sequence>
<feature type="transmembrane region" description="Helical" evidence="1">
    <location>
        <begin position="142"/>
        <end position="160"/>
    </location>
</feature>
<organism evidence="2 3">
    <name type="scientific">Lysinibacillus pakistanensis</name>
    <dbReference type="NCBI Taxonomy" id="759811"/>
    <lineage>
        <taxon>Bacteria</taxon>
        <taxon>Bacillati</taxon>
        <taxon>Bacillota</taxon>
        <taxon>Bacilli</taxon>
        <taxon>Bacillales</taxon>
        <taxon>Bacillaceae</taxon>
        <taxon>Lysinibacillus</taxon>
    </lineage>
</organism>
<accession>A0ABX6DA40</accession>
<keyword evidence="1" id="KW-0812">Transmembrane</keyword>
<keyword evidence="1" id="KW-1133">Transmembrane helix</keyword>
<name>A0ABX6DA40_9BACI</name>
<dbReference type="EMBL" id="CP045835">
    <property type="protein sequence ID" value="QGG51437.1"/>
    <property type="molecule type" value="Genomic_DNA"/>
</dbReference>
<feature type="transmembrane region" description="Helical" evidence="1">
    <location>
        <begin position="45"/>
        <end position="70"/>
    </location>
</feature>
<reference evidence="2 3" key="1">
    <citation type="submission" date="2019-11" db="EMBL/GenBank/DDBJ databases">
        <title>Whole Genome Sequencing and Comparative Genomic Analyses of Lysinibacillus pakistanensis LZH-9, a Halotolerant Strain with Excellent COD Removal Capability.</title>
        <authorList>
            <person name="Zhou H."/>
        </authorList>
    </citation>
    <scope>NUCLEOTIDE SEQUENCE [LARGE SCALE GENOMIC DNA]</scope>
    <source>
        <strain evidence="2 3">LZH-9</strain>
    </source>
</reference>
<dbReference type="Proteomes" id="UP000373269">
    <property type="component" value="Chromosome"/>
</dbReference>
<keyword evidence="1" id="KW-0472">Membrane</keyword>
<dbReference type="RefSeq" id="WP_369595612.1">
    <property type="nucleotide sequence ID" value="NZ_CP045835.1"/>
</dbReference>
<keyword evidence="3" id="KW-1185">Reference proteome</keyword>
<protein>
    <submittedName>
        <fullName evidence="2">Uncharacterized protein</fullName>
    </submittedName>
</protein>
<evidence type="ECO:0000313" key="3">
    <source>
        <dbReference type="Proteomes" id="UP000373269"/>
    </source>
</evidence>
<proteinExistence type="predicted"/>
<feature type="transmembrane region" description="Helical" evidence="1">
    <location>
        <begin position="91"/>
        <end position="110"/>
    </location>
</feature>
<evidence type="ECO:0000256" key="1">
    <source>
        <dbReference type="SAM" id="Phobius"/>
    </source>
</evidence>
<dbReference type="PROSITE" id="PS51257">
    <property type="entry name" value="PROKAR_LIPOPROTEIN"/>
    <property type="match status" value="1"/>
</dbReference>